<dbReference type="InterPro" id="IPR007000">
    <property type="entry name" value="PLipase_B-like"/>
</dbReference>
<organism evidence="8">
    <name type="scientific">Schistocephalus solidus</name>
    <name type="common">Tapeworm</name>
    <dbReference type="NCBI Taxonomy" id="70667"/>
    <lineage>
        <taxon>Eukaryota</taxon>
        <taxon>Metazoa</taxon>
        <taxon>Spiralia</taxon>
        <taxon>Lophotrochozoa</taxon>
        <taxon>Platyhelminthes</taxon>
        <taxon>Cestoda</taxon>
        <taxon>Eucestoda</taxon>
        <taxon>Diphyllobothriidea</taxon>
        <taxon>Diphyllobothriidae</taxon>
        <taxon>Schistocephalus</taxon>
    </lineage>
</organism>
<evidence type="ECO:0000313" key="8">
    <source>
        <dbReference type="EMBL" id="JAP39513.1"/>
    </source>
</evidence>
<keyword evidence="4 7" id="KW-0442">Lipid degradation</keyword>
<keyword evidence="3 7" id="KW-0378">Hydrolase</keyword>
<keyword evidence="2 7" id="KW-0732">Signal</keyword>
<keyword evidence="5 7" id="KW-0443">Lipid metabolism</keyword>
<evidence type="ECO:0000256" key="4">
    <source>
        <dbReference type="ARBA" id="ARBA00022963"/>
    </source>
</evidence>
<accession>A0A0X3NJ99</accession>
<evidence type="ECO:0000256" key="1">
    <source>
        <dbReference type="ARBA" id="ARBA00007835"/>
    </source>
</evidence>
<evidence type="ECO:0000256" key="6">
    <source>
        <dbReference type="ARBA" id="ARBA00023180"/>
    </source>
</evidence>
<dbReference type="GO" id="GO:0009395">
    <property type="term" value="P:phospholipid catabolic process"/>
    <property type="evidence" value="ECO:0007669"/>
    <property type="project" value="TreeGrafter"/>
</dbReference>
<dbReference type="PANTHER" id="PTHR12370">
    <property type="entry name" value="PHOSPHOLIPASE B-RELATED"/>
    <property type="match status" value="1"/>
</dbReference>
<feature type="signal peptide" evidence="7">
    <location>
        <begin position="1"/>
        <end position="18"/>
    </location>
</feature>
<dbReference type="AlphaFoldDB" id="A0A0X3NJ99"/>
<sequence>MPWLLFLQLFAIIAVCYSIPSYTMLPDKTECVVAFKADDGSYDFSLESDSERLFIPDGERYDFLIPAAVWFNNSIDRLGWAFQTVKTSSEVNDTIQAYWAGFLEVHVSKEISFAHFNNTWGGFCDDDLSEHCKQLKDALITNLENTIRRSLAMGDVDPFWHQMELILWQLRGMIDNWNNVLVTNSRSLNSDYLFKLSEKITDVYLLQLSGDLSELTTALGLKEPLQRWRHAGREYHMPSPSCSALIKILPGQNDVYISQVTWQGYSSMLKVAKFYSFAWHLTRDPGSPLIPGGDILFSSYPSTLASIDDFYSTNTGLVTLETTNGNHNSDLWPFVRHGLNTSVLEVFRVMIANRLARSGAEWVSYFSRENSGTYNNQWMIFDTKLFEPLKPLPQRDLLWVAEQIPGFVQSADVTNILSEKSYWASYNNPYFNFIHNISGFYDYEKTYGDWFNYDLHPRAQIFKRDHGKVDSLAKMYRLMRYNDFTHDPLSRCNCTPPYSAENAISARNDLNEFNGTYPFPALSYRLHGGTDVKLVNWAMATSASMIAVSGPTYDDVSPFQWSRIKPPVPKPLMHPDKWIFPPLLIQLKYPGSIPYFSIQPIN</sequence>
<reference evidence="8" key="1">
    <citation type="submission" date="2016-01" db="EMBL/GenBank/DDBJ databases">
        <title>Reference transcriptome for the parasite Schistocephalus solidus: insights into the molecular evolution of parasitism.</title>
        <authorList>
            <person name="Hebert F.O."/>
            <person name="Grambauer S."/>
            <person name="Barber I."/>
            <person name="Landry C.R."/>
            <person name="Aubin-Horth N."/>
        </authorList>
    </citation>
    <scope>NUCLEOTIDE SEQUENCE</scope>
</reference>
<dbReference type="GO" id="GO:0004620">
    <property type="term" value="F:phospholipase activity"/>
    <property type="evidence" value="ECO:0007669"/>
    <property type="project" value="InterPro"/>
</dbReference>
<dbReference type="EMBL" id="GEEE01023712">
    <property type="protein sequence ID" value="JAP39513.1"/>
    <property type="molecule type" value="Transcribed_RNA"/>
</dbReference>
<protein>
    <recommendedName>
        <fullName evidence="7">Phospholipase B-like</fullName>
        <ecNumber evidence="7">3.1.1.-</ecNumber>
    </recommendedName>
</protein>
<feature type="chain" id="PRO_5011332044" description="Phospholipase B-like" evidence="7">
    <location>
        <begin position="19"/>
        <end position="602"/>
    </location>
</feature>
<evidence type="ECO:0000256" key="2">
    <source>
        <dbReference type="ARBA" id="ARBA00022729"/>
    </source>
</evidence>
<evidence type="ECO:0000256" key="5">
    <source>
        <dbReference type="ARBA" id="ARBA00023098"/>
    </source>
</evidence>
<dbReference type="Gene3D" id="3.60.60.30">
    <property type="match status" value="1"/>
</dbReference>
<dbReference type="Pfam" id="PF04916">
    <property type="entry name" value="Phospholip_B"/>
    <property type="match status" value="1"/>
</dbReference>
<comment type="similarity">
    <text evidence="1 7">Belongs to the phospholipase B-like family.</text>
</comment>
<dbReference type="GO" id="GO:0005576">
    <property type="term" value="C:extracellular region"/>
    <property type="evidence" value="ECO:0007669"/>
    <property type="project" value="TreeGrafter"/>
</dbReference>
<proteinExistence type="inferred from homology"/>
<evidence type="ECO:0000256" key="7">
    <source>
        <dbReference type="RuleBase" id="RU364138"/>
    </source>
</evidence>
<comment type="function">
    <text evidence="7">Putative phospholipase.</text>
</comment>
<dbReference type="PANTHER" id="PTHR12370:SF3">
    <property type="entry name" value="PHOSPHOLIPASE B-LIKE 2-RELATED"/>
    <property type="match status" value="1"/>
</dbReference>
<name>A0A0X3NJ99_SCHSO</name>
<evidence type="ECO:0000256" key="3">
    <source>
        <dbReference type="ARBA" id="ARBA00022801"/>
    </source>
</evidence>
<keyword evidence="6" id="KW-0325">Glycoprotein</keyword>
<gene>
    <name evidence="8" type="primary">PLBL2</name>
    <name evidence="8" type="ORF">TR92490</name>
</gene>
<dbReference type="EC" id="3.1.1.-" evidence="7"/>